<evidence type="ECO:0000256" key="1">
    <source>
        <dbReference type="ARBA" id="ARBA00004871"/>
    </source>
</evidence>
<dbReference type="GO" id="GO:0019632">
    <property type="term" value="P:shikimate metabolic process"/>
    <property type="evidence" value="ECO:0007669"/>
    <property type="project" value="InterPro"/>
</dbReference>
<protein>
    <recommendedName>
        <fullName evidence="2 8">Shikimate dehydrogenase (NADP(+))</fullName>
        <shortName evidence="8">SDH</shortName>
        <ecNumber evidence="2 8">1.1.1.25</ecNumber>
    </recommendedName>
</protein>
<feature type="domain" description="SDH C-terminal" evidence="11">
    <location>
        <begin position="238"/>
        <end position="268"/>
    </location>
</feature>
<dbReference type="UniPathway" id="UPA00053">
    <property type="reaction ID" value="UER00087"/>
</dbReference>
<dbReference type="EMBL" id="PVNS01000010">
    <property type="protein sequence ID" value="PRO65076.1"/>
    <property type="molecule type" value="Genomic_DNA"/>
</dbReference>
<feature type="binding site" evidence="8">
    <location>
        <position position="102"/>
    </location>
    <ligand>
        <name>shikimate</name>
        <dbReference type="ChEBI" id="CHEBI:36208"/>
    </ligand>
</feature>
<feature type="binding site" evidence="8">
    <location>
        <begin position="15"/>
        <end position="17"/>
    </location>
    <ligand>
        <name>shikimate</name>
        <dbReference type="ChEBI" id="CHEBI:36208"/>
    </ligand>
</feature>
<proteinExistence type="inferred from homology"/>
<comment type="function">
    <text evidence="8">Involved in the biosynthesis of the chorismate, which leads to the biosynthesis of aromatic amino acids. Catalyzes the reversible NADPH linked reduction of 3-dehydroshikimate (DHSA) to yield shikimate (SA).</text>
</comment>
<feature type="domain" description="Shikimate dehydrogenase substrate binding N-terminal" evidence="10">
    <location>
        <begin position="7"/>
        <end position="89"/>
    </location>
</feature>
<organism evidence="12 13">
    <name type="scientific">Alkalicoccus urumqiensis</name>
    <name type="common">Bacillus urumqiensis</name>
    <dbReference type="NCBI Taxonomy" id="1548213"/>
    <lineage>
        <taxon>Bacteria</taxon>
        <taxon>Bacillati</taxon>
        <taxon>Bacillota</taxon>
        <taxon>Bacilli</taxon>
        <taxon>Bacillales</taxon>
        <taxon>Bacillaceae</taxon>
        <taxon>Alkalicoccus</taxon>
    </lineage>
</organism>
<evidence type="ECO:0000256" key="7">
    <source>
        <dbReference type="ARBA" id="ARBA00049442"/>
    </source>
</evidence>
<feature type="binding site" evidence="8">
    <location>
        <position position="87"/>
    </location>
    <ligand>
        <name>shikimate</name>
        <dbReference type="ChEBI" id="CHEBI:36208"/>
    </ligand>
</feature>
<feature type="binding site" evidence="8">
    <location>
        <begin position="151"/>
        <end position="156"/>
    </location>
    <ligand>
        <name>NADP(+)</name>
        <dbReference type="ChEBI" id="CHEBI:58349"/>
    </ligand>
</feature>
<dbReference type="SUPFAM" id="SSF51735">
    <property type="entry name" value="NAD(P)-binding Rossmann-fold domains"/>
    <property type="match status" value="1"/>
</dbReference>
<evidence type="ECO:0000313" key="12">
    <source>
        <dbReference type="EMBL" id="PRO65076.1"/>
    </source>
</evidence>
<dbReference type="GO" id="GO:0050661">
    <property type="term" value="F:NADP binding"/>
    <property type="evidence" value="ECO:0007669"/>
    <property type="project" value="InterPro"/>
</dbReference>
<dbReference type="Pfam" id="PF01488">
    <property type="entry name" value="Shikimate_DH"/>
    <property type="match status" value="1"/>
</dbReference>
<dbReference type="OrthoDB" id="9792692at2"/>
<keyword evidence="13" id="KW-1185">Reference proteome</keyword>
<dbReference type="InterPro" id="IPR013708">
    <property type="entry name" value="Shikimate_DH-bd_N"/>
</dbReference>
<evidence type="ECO:0000259" key="11">
    <source>
        <dbReference type="Pfam" id="PF18317"/>
    </source>
</evidence>
<sequence length="273" mass="29511">MKMALAVLGDPIAHSLSPVMHEAAFAHLEMDAGYLPLRVEKENLPEALEGLKALNFTGVNVTIPHKVAVMELLDEVDERARKIGAVNTIRQEGGRLYGTNTDGEGWYRSLVQDYGKEPRGEDVLLIGAGGAARAAAHTLREKGCGRLVIANRTPEKAALLAEETNAEVMTLEEAASSLDQFQLLVQSTAAGMSPGIDVRPIDTTGLHPGIFVSDMIYNPWKTALLQDAEKAGCRFQNGLGMFVHQGAAAFEFWFGRTAPAEIMENAVKNALRT</sequence>
<dbReference type="AlphaFoldDB" id="A0A2P6MFL2"/>
<dbReference type="CDD" id="cd01065">
    <property type="entry name" value="NAD_bind_Shikimate_DH"/>
    <property type="match status" value="1"/>
</dbReference>
<feature type="binding site" evidence="8">
    <location>
        <position position="62"/>
    </location>
    <ligand>
        <name>shikimate</name>
        <dbReference type="ChEBI" id="CHEBI:36208"/>
    </ligand>
</feature>
<dbReference type="GO" id="GO:0009073">
    <property type="term" value="P:aromatic amino acid family biosynthetic process"/>
    <property type="evidence" value="ECO:0007669"/>
    <property type="project" value="UniProtKB-KW"/>
</dbReference>
<dbReference type="GO" id="GO:0005829">
    <property type="term" value="C:cytosol"/>
    <property type="evidence" value="ECO:0007669"/>
    <property type="project" value="TreeGrafter"/>
</dbReference>
<feature type="binding site" evidence="8">
    <location>
        <position position="238"/>
    </location>
    <ligand>
        <name>NADP(+)</name>
        <dbReference type="ChEBI" id="CHEBI:58349"/>
    </ligand>
</feature>
<comment type="pathway">
    <text evidence="1 8">Metabolic intermediate biosynthesis; chorismate biosynthesis; chorismate from D-erythrose 4-phosphate and phosphoenolpyruvate: step 4/7.</text>
</comment>
<comment type="catalytic activity">
    <reaction evidence="7 8">
        <text>shikimate + NADP(+) = 3-dehydroshikimate + NADPH + H(+)</text>
        <dbReference type="Rhea" id="RHEA:17737"/>
        <dbReference type="ChEBI" id="CHEBI:15378"/>
        <dbReference type="ChEBI" id="CHEBI:16630"/>
        <dbReference type="ChEBI" id="CHEBI:36208"/>
        <dbReference type="ChEBI" id="CHEBI:57783"/>
        <dbReference type="ChEBI" id="CHEBI:58349"/>
        <dbReference type="EC" id="1.1.1.25"/>
    </reaction>
</comment>
<feature type="binding site" evidence="8">
    <location>
        <position position="215"/>
    </location>
    <ligand>
        <name>NADP(+)</name>
        <dbReference type="ChEBI" id="CHEBI:58349"/>
    </ligand>
</feature>
<comment type="similarity">
    <text evidence="8">Belongs to the shikimate dehydrogenase family.</text>
</comment>
<dbReference type="InterPro" id="IPR041121">
    <property type="entry name" value="SDH_C"/>
</dbReference>
<dbReference type="RefSeq" id="WP_105959632.1">
    <property type="nucleotide sequence ID" value="NZ_PVNS01000010.1"/>
</dbReference>
<keyword evidence="3 8" id="KW-0028">Amino-acid biosynthesis</keyword>
<feature type="active site" description="Proton acceptor" evidence="8">
    <location>
        <position position="66"/>
    </location>
</feature>
<feature type="binding site" evidence="8">
    <location>
        <position position="245"/>
    </location>
    <ligand>
        <name>shikimate</name>
        <dbReference type="ChEBI" id="CHEBI:36208"/>
    </ligand>
</feature>
<dbReference type="InterPro" id="IPR036291">
    <property type="entry name" value="NAD(P)-bd_dom_sf"/>
</dbReference>
<dbReference type="InterPro" id="IPR011342">
    <property type="entry name" value="Shikimate_DH"/>
</dbReference>
<keyword evidence="4 8" id="KW-0521">NADP</keyword>
<feature type="binding site" evidence="8">
    <location>
        <position position="78"/>
    </location>
    <ligand>
        <name>NADP(+)</name>
        <dbReference type="ChEBI" id="CHEBI:58349"/>
    </ligand>
</feature>
<dbReference type="GO" id="GO:0008652">
    <property type="term" value="P:amino acid biosynthetic process"/>
    <property type="evidence" value="ECO:0007669"/>
    <property type="project" value="UniProtKB-KW"/>
</dbReference>
<dbReference type="InterPro" id="IPR006151">
    <property type="entry name" value="Shikm_DH/Glu-tRNA_Rdtase"/>
</dbReference>
<dbReference type="InterPro" id="IPR022893">
    <property type="entry name" value="Shikimate_DH_fam"/>
</dbReference>
<keyword evidence="5 8" id="KW-0560">Oxidoreductase</keyword>
<evidence type="ECO:0000313" key="13">
    <source>
        <dbReference type="Proteomes" id="UP000243650"/>
    </source>
</evidence>
<gene>
    <name evidence="8 12" type="primary">aroE</name>
    <name evidence="12" type="ORF">C6I21_11560</name>
</gene>
<evidence type="ECO:0000256" key="3">
    <source>
        <dbReference type="ARBA" id="ARBA00022605"/>
    </source>
</evidence>
<keyword evidence="6 8" id="KW-0057">Aromatic amino acid biosynthesis</keyword>
<reference evidence="12 13" key="1">
    <citation type="submission" date="2018-03" db="EMBL/GenBank/DDBJ databases">
        <title>Bacillus urumqiensis sp. nov., a moderately haloalkaliphilic bacterium isolated from a salt lake.</title>
        <authorList>
            <person name="Zhao B."/>
            <person name="Liao Z."/>
        </authorList>
    </citation>
    <scope>NUCLEOTIDE SEQUENCE [LARGE SCALE GENOMIC DNA]</scope>
    <source>
        <strain evidence="12 13">BZ-SZ-XJ18</strain>
    </source>
</reference>
<evidence type="ECO:0000256" key="4">
    <source>
        <dbReference type="ARBA" id="ARBA00022857"/>
    </source>
</evidence>
<dbReference type="GO" id="GO:0009423">
    <property type="term" value="P:chorismate biosynthetic process"/>
    <property type="evidence" value="ECO:0007669"/>
    <property type="project" value="UniProtKB-UniRule"/>
</dbReference>
<evidence type="ECO:0000256" key="2">
    <source>
        <dbReference type="ARBA" id="ARBA00012962"/>
    </source>
</evidence>
<name>A0A2P6MFL2_ALKUR</name>
<dbReference type="Gene3D" id="3.40.50.720">
    <property type="entry name" value="NAD(P)-binding Rossmann-like Domain"/>
    <property type="match status" value="1"/>
</dbReference>
<dbReference type="Proteomes" id="UP000243650">
    <property type="component" value="Unassembled WGS sequence"/>
</dbReference>
<dbReference type="NCBIfam" id="TIGR00507">
    <property type="entry name" value="aroE"/>
    <property type="match status" value="1"/>
</dbReference>
<dbReference type="EC" id="1.1.1.25" evidence="2 8"/>
<comment type="subunit">
    <text evidence="8">Homodimer.</text>
</comment>
<evidence type="ECO:0000259" key="9">
    <source>
        <dbReference type="Pfam" id="PF01488"/>
    </source>
</evidence>
<feature type="domain" description="Quinate/shikimate 5-dehydrogenase/glutamyl-tRNA reductase" evidence="9">
    <location>
        <begin position="117"/>
        <end position="190"/>
    </location>
</feature>
<dbReference type="Gene3D" id="3.40.50.10860">
    <property type="entry name" value="Leucine Dehydrogenase, chain A, domain 1"/>
    <property type="match status" value="1"/>
</dbReference>
<dbReference type="GO" id="GO:0004764">
    <property type="term" value="F:shikimate 3-dehydrogenase (NADP+) activity"/>
    <property type="evidence" value="ECO:0007669"/>
    <property type="project" value="UniProtKB-UniRule"/>
</dbReference>
<accession>A0A2P6MFL2</accession>
<feature type="binding site" evidence="8">
    <location>
        <begin position="127"/>
        <end position="131"/>
    </location>
    <ligand>
        <name>NADP(+)</name>
        <dbReference type="ChEBI" id="CHEBI:58349"/>
    </ligand>
</feature>
<dbReference type="NCBIfam" id="NF001319">
    <property type="entry name" value="PRK00258.3-3"/>
    <property type="match status" value="1"/>
</dbReference>
<comment type="caution">
    <text evidence="12">The sequence shown here is derived from an EMBL/GenBank/DDBJ whole genome shotgun (WGS) entry which is preliminary data.</text>
</comment>
<dbReference type="PANTHER" id="PTHR21089:SF1">
    <property type="entry name" value="BIFUNCTIONAL 3-DEHYDROQUINATE DEHYDRATASE_SHIKIMATE DEHYDROGENASE, CHLOROPLASTIC"/>
    <property type="match status" value="1"/>
</dbReference>
<evidence type="ECO:0000256" key="8">
    <source>
        <dbReference type="HAMAP-Rule" id="MF_00222"/>
    </source>
</evidence>
<dbReference type="SUPFAM" id="SSF53223">
    <property type="entry name" value="Aminoacid dehydrogenase-like, N-terminal domain"/>
    <property type="match status" value="1"/>
</dbReference>
<feature type="binding site" evidence="8">
    <location>
        <position position="217"/>
    </location>
    <ligand>
        <name>shikimate</name>
        <dbReference type="ChEBI" id="CHEBI:36208"/>
    </ligand>
</feature>
<evidence type="ECO:0000256" key="5">
    <source>
        <dbReference type="ARBA" id="ARBA00023002"/>
    </source>
</evidence>
<dbReference type="PANTHER" id="PTHR21089">
    <property type="entry name" value="SHIKIMATE DEHYDROGENASE"/>
    <property type="match status" value="1"/>
</dbReference>
<dbReference type="Pfam" id="PF08501">
    <property type="entry name" value="Shikimate_dh_N"/>
    <property type="match status" value="1"/>
</dbReference>
<dbReference type="InterPro" id="IPR046346">
    <property type="entry name" value="Aminoacid_DH-like_N_sf"/>
</dbReference>
<evidence type="ECO:0000256" key="6">
    <source>
        <dbReference type="ARBA" id="ARBA00023141"/>
    </source>
</evidence>
<dbReference type="Pfam" id="PF18317">
    <property type="entry name" value="SDH_C"/>
    <property type="match status" value="1"/>
</dbReference>
<dbReference type="HAMAP" id="MF_00222">
    <property type="entry name" value="Shikimate_DH_AroE"/>
    <property type="match status" value="1"/>
</dbReference>
<evidence type="ECO:0000259" key="10">
    <source>
        <dbReference type="Pfam" id="PF08501"/>
    </source>
</evidence>